<name>A0A9Q3BYJ2_9BASI</name>
<evidence type="ECO:0000313" key="2">
    <source>
        <dbReference type="Proteomes" id="UP000765509"/>
    </source>
</evidence>
<reference evidence="1" key="1">
    <citation type="submission" date="2021-03" db="EMBL/GenBank/DDBJ databases">
        <title>Draft genome sequence of rust myrtle Austropuccinia psidii MF-1, a brazilian biotype.</title>
        <authorList>
            <person name="Quecine M.C."/>
            <person name="Pachon D.M.R."/>
            <person name="Bonatelli M.L."/>
            <person name="Correr F.H."/>
            <person name="Franceschini L.M."/>
            <person name="Leite T.F."/>
            <person name="Margarido G.R.A."/>
            <person name="Almeida C.A."/>
            <person name="Ferrarezi J.A."/>
            <person name="Labate C.A."/>
        </authorList>
    </citation>
    <scope>NUCLEOTIDE SEQUENCE</scope>
    <source>
        <strain evidence="1">MF-1</strain>
    </source>
</reference>
<dbReference type="EMBL" id="AVOT02003474">
    <property type="protein sequence ID" value="MBW0473643.1"/>
    <property type="molecule type" value="Genomic_DNA"/>
</dbReference>
<gene>
    <name evidence="1" type="ORF">O181_013358</name>
</gene>
<protein>
    <submittedName>
        <fullName evidence="1">Uncharacterized protein</fullName>
    </submittedName>
</protein>
<comment type="caution">
    <text evidence="1">The sequence shown here is derived from an EMBL/GenBank/DDBJ whole genome shotgun (WGS) entry which is preliminary data.</text>
</comment>
<sequence>MCMSNNENCWRSQTFRSVRSNLAQPKIERKGARTESDFGKKFGIHKALKLSFERQTQELGVQRRALEVKQCFNGSLSYSKGKHAFKKVNQSHFTTAINFGVHRSLKNALRIWKVDEAKRQQSANAKAAIKTLRPRCRIIKPERSFTTSGKGDTNYLAITRCLVSD</sequence>
<keyword evidence="2" id="KW-1185">Reference proteome</keyword>
<proteinExistence type="predicted"/>
<organism evidence="1 2">
    <name type="scientific">Austropuccinia psidii MF-1</name>
    <dbReference type="NCBI Taxonomy" id="1389203"/>
    <lineage>
        <taxon>Eukaryota</taxon>
        <taxon>Fungi</taxon>
        <taxon>Dikarya</taxon>
        <taxon>Basidiomycota</taxon>
        <taxon>Pucciniomycotina</taxon>
        <taxon>Pucciniomycetes</taxon>
        <taxon>Pucciniales</taxon>
        <taxon>Sphaerophragmiaceae</taxon>
        <taxon>Austropuccinia</taxon>
    </lineage>
</organism>
<dbReference type="Proteomes" id="UP000765509">
    <property type="component" value="Unassembled WGS sequence"/>
</dbReference>
<evidence type="ECO:0000313" key="1">
    <source>
        <dbReference type="EMBL" id="MBW0473643.1"/>
    </source>
</evidence>
<dbReference type="AlphaFoldDB" id="A0A9Q3BYJ2"/>
<accession>A0A9Q3BYJ2</accession>